<name>A0ABW5SYI4_9BACI</name>
<evidence type="ECO:0000259" key="7">
    <source>
        <dbReference type="Pfam" id="PF00350"/>
    </source>
</evidence>
<proteinExistence type="predicted"/>
<keyword evidence="3" id="KW-0378">Hydrolase</keyword>
<dbReference type="InterPro" id="IPR027417">
    <property type="entry name" value="P-loop_NTPase"/>
</dbReference>
<dbReference type="PANTHER" id="PTHR10465:SF0">
    <property type="entry name" value="SARCALUMENIN"/>
    <property type="match status" value="1"/>
</dbReference>
<evidence type="ECO:0000256" key="6">
    <source>
        <dbReference type="SAM" id="MobiDB-lite"/>
    </source>
</evidence>
<dbReference type="Gene3D" id="3.40.50.300">
    <property type="entry name" value="P-loop containing nucleotide triphosphate hydrolases"/>
    <property type="match status" value="2"/>
</dbReference>
<keyword evidence="9" id="KW-1185">Reference proteome</keyword>
<dbReference type="PANTHER" id="PTHR10465">
    <property type="entry name" value="TRANSMEMBRANE GTPASE FZO1"/>
    <property type="match status" value="1"/>
</dbReference>
<comment type="subcellular location">
    <subcellularLocation>
        <location evidence="1">Membrane</location>
    </subcellularLocation>
</comment>
<dbReference type="Pfam" id="PF00350">
    <property type="entry name" value="Dynamin_N"/>
    <property type="match status" value="2"/>
</dbReference>
<evidence type="ECO:0000313" key="8">
    <source>
        <dbReference type="EMBL" id="MFD2704596.1"/>
    </source>
</evidence>
<protein>
    <submittedName>
        <fullName evidence="8">Dynamin family protein</fullName>
    </submittedName>
</protein>
<evidence type="ECO:0000256" key="2">
    <source>
        <dbReference type="ARBA" id="ARBA00022741"/>
    </source>
</evidence>
<dbReference type="InterPro" id="IPR045063">
    <property type="entry name" value="Dynamin_N"/>
</dbReference>
<gene>
    <name evidence="8" type="ORF">ACFSUB_03890</name>
</gene>
<dbReference type="EMBL" id="JBHUML010000002">
    <property type="protein sequence ID" value="MFD2704596.1"/>
    <property type="molecule type" value="Genomic_DNA"/>
</dbReference>
<reference evidence="9" key="1">
    <citation type="journal article" date="2019" name="Int. J. Syst. Evol. Microbiol.">
        <title>The Global Catalogue of Microorganisms (GCM) 10K type strain sequencing project: providing services to taxonomists for standard genome sequencing and annotation.</title>
        <authorList>
            <consortium name="The Broad Institute Genomics Platform"/>
            <consortium name="The Broad Institute Genome Sequencing Center for Infectious Disease"/>
            <person name="Wu L."/>
            <person name="Ma J."/>
        </authorList>
    </citation>
    <scope>NUCLEOTIDE SEQUENCE [LARGE SCALE GENOMIC DNA]</scope>
    <source>
        <strain evidence="9">KCTC 33792</strain>
    </source>
</reference>
<evidence type="ECO:0000256" key="5">
    <source>
        <dbReference type="ARBA" id="ARBA00023136"/>
    </source>
</evidence>
<evidence type="ECO:0000256" key="3">
    <source>
        <dbReference type="ARBA" id="ARBA00022801"/>
    </source>
</evidence>
<feature type="region of interest" description="Disordered" evidence="6">
    <location>
        <begin position="720"/>
        <end position="740"/>
    </location>
</feature>
<feature type="domain" description="Dynamin N-terminal" evidence="7">
    <location>
        <begin position="636"/>
        <end position="867"/>
    </location>
</feature>
<keyword evidence="4" id="KW-0342">GTP-binding</keyword>
<sequence length="1223" mass="143161">MARKEKWMGKKERMDYFDHYQFPKDVLDSLLFKLQHDPLIQHMPGLEQQAASTAEKLSDTFLTIACCGHFSAGKSTLLNQIMDSDILPSHPVPTSANIVHLKYSIKTFYQYRDAETGQWNEIPSGEDLRPWFLSGHVEELSIQSPDIHLPGHVKIMDTPGMDSTDPLHRRKALSSFTQADIVCCVTDYQQVESAGNEGLLKEINERGISPRLIVNQVDKHDEQEQSFETFHQNIMDSWRRRRVYVSDVYYVSAKFPDASPGEWASLCRLFHLGKEEAGYLMNQHAALETYRIVEEAVRYHTSKETSYQENERAKHSAREIDQVITDLDTRIQSVPFWDRQFEYYVMKMVDRLFENAKITPYHTRNAAEEYLISLKETSIWKKWLQPKRGDAALEETKKRLLDNLRENVQNYIDIPLQQNMRQIMQYYNLQEQEHKKTLFSLYREPDEALITEAQRSGSRHGENYSAVFSRNLAEQLRKNYKALLREWMPEWKRALGIIQKTETERLQKEYRLWLEAREIRARMDQKLSWLEGTADYYLKRLENSAVPRVDASFDTSKKEVGRPVSIVYDTPSISIGTLYPPVSGGAGFSCRQSTLGSARLADQAVSLIQDMPQMKQRMDSLQKKAERMREKTWRVSLFGSFSAGKSTLANAILGEPVLGAAASPTTACVQRIQSPDLEHPHRSVELFYKSEAGITDDMNDILSGAGYELQTFRDWPEQKEDMKNSRLLPEEKEKETKEDTLETSAVLDLLHPDEINLLDMYYQTASTNKSWLGRHQITNEKTYKDRIGRQEELLLIDTAVIYFDCAFTRSGYILTDTPGIGSVYRRHAETAFRELKEADTLLYVSYYNHAFSKADQEFLKQIGRTKEYFSYDKMFFLVNAADLASSERELQDVLSYSANQLKRMGIASPWVYPVSAGKALRGEARTSGLPNFLDLFHAFTEEHLQQTLQNELYREIESAVGALRNQQLFLQQKENEKELEKEKVKQKKTAFQTWIQQYDISIDRKEVEQELDELMFYVKQRVFYRYFDEYKELLNAGRFQKENFSSQLHRYVNELITLLFHLFAEEVRATMIRMEYFLNRKWKSLQEDAARAFPEELAEAFVEKDRKQQIPEADVHSFPPEAVKNLPFIQKYRSYRDFFTQGEYKQLKDELEQVLRPHGDDYIKKYQDELKKRYAEWMTAEWEEVLKWYERLADDLYESFYERQDAKMQKQLTAAVEGLQKLL</sequence>
<dbReference type="RefSeq" id="WP_380711872.1">
    <property type="nucleotide sequence ID" value="NZ_JBHUML010000002.1"/>
</dbReference>
<evidence type="ECO:0000256" key="1">
    <source>
        <dbReference type="ARBA" id="ARBA00004370"/>
    </source>
</evidence>
<evidence type="ECO:0000313" key="9">
    <source>
        <dbReference type="Proteomes" id="UP001597520"/>
    </source>
</evidence>
<comment type="caution">
    <text evidence="8">The sequence shown here is derived from an EMBL/GenBank/DDBJ whole genome shotgun (WGS) entry which is preliminary data.</text>
</comment>
<evidence type="ECO:0000256" key="4">
    <source>
        <dbReference type="ARBA" id="ARBA00023134"/>
    </source>
</evidence>
<accession>A0ABW5SYI4</accession>
<organism evidence="8 9">
    <name type="scientific">Salibacterium lacus</name>
    <dbReference type="NCBI Taxonomy" id="1898109"/>
    <lineage>
        <taxon>Bacteria</taxon>
        <taxon>Bacillati</taxon>
        <taxon>Bacillota</taxon>
        <taxon>Bacilli</taxon>
        <taxon>Bacillales</taxon>
        <taxon>Bacillaceae</taxon>
    </lineage>
</organism>
<dbReference type="InterPro" id="IPR027094">
    <property type="entry name" value="Mitofusin_fam"/>
</dbReference>
<feature type="domain" description="Dynamin N-terminal" evidence="7">
    <location>
        <begin position="64"/>
        <end position="215"/>
    </location>
</feature>
<dbReference type="SUPFAM" id="SSF52540">
    <property type="entry name" value="P-loop containing nucleoside triphosphate hydrolases"/>
    <property type="match status" value="2"/>
</dbReference>
<dbReference type="Proteomes" id="UP001597520">
    <property type="component" value="Unassembled WGS sequence"/>
</dbReference>
<keyword evidence="5" id="KW-0472">Membrane</keyword>
<keyword evidence="2" id="KW-0547">Nucleotide-binding</keyword>